<protein>
    <recommendedName>
        <fullName evidence="1">Glycosyltransferase 2-like domain-containing protein</fullName>
    </recommendedName>
</protein>
<name>A0A2U3D657_SULT2</name>
<comment type="caution">
    <text evidence="2">The sequence shown here is derived from an EMBL/GenBank/DDBJ whole genome shotgun (WGS) entry which is preliminary data.</text>
</comment>
<dbReference type="AlphaFoldDB" id="A0A2U3D657"/>
<dbReference type="Gene3D" id="1.25.40.10">
    <property type="entry name" value="Tetratricopeptide repeat domain"/>
    <property type="match status" value="2"/>
</dbReference>
<dbReference type="OrthoDB" id="9815923at2"/>
<dbReference type="PANTHER" id="PTHR43630">
    <property type="entry name" value="POLY-BETA-1,6-N-ACETYL-D-GLUCOSAMINE SYNTHASE"/>
    <property type="match status" value="1"/>
</dbReference>
<organism evidence="2 3">
    <name type="scientific">Sulfoacidibacillus thermotolerans</name>
    <name type="common">Acidibacillus sulfuroxidans</name>
    <dbReference type="NCBI Taxonomy" id="1765684"/>
    <lineage>
        <taxon>Bacteria</taxon>
        <taxon>Bacillati</taxon>
        <taxon>Bacillota</taxon>
        <taxon>Bacilli</taxon>
        <taxon>Bacillales</taxon>
        <taxon>Alicyclobacillaceae</taxon>
        <taxon>Sulfoacidibacillus</taxon>
    </lineage>
</organism>
<dbReference type="InterPro" id="IPR001173">
    <property type="entry name" value="Glyco_trans_2-like"/>
</dbReference>
<evidence type="ECO:0000313" key="3">
    <source>
        <dbReference type="Proteomes" id="UP000245380"/>
    </source>
</evidence>
<dbReference type="EMBL" id="MPDK01000027">
    <property type="protein sequence ID" value="PWI56757.1"/>
    <property type="molecule type" value="Genomic_DNA"/>
</dbReference>
<dbReference type="InterPro" id="IPR029044">
    <property type="entry name" value="Nucleotide-diphossugar_trans"/>
</dbReference>
<dbReference type="Proteomes" id="UP000245380">
    <property type="component" value="Unassembled WGS sequence"/>
</dbReference>
<dbReference type="SUPFAM" id="SSF53448">
    <property type="entry name" value="Nucleotide-diphospho-sugar transferases"/>
    <property type="match status" value="1"/>
</dbReference>
<dbReference type="Pfam" id="PF00535">
    <property type="entry name" value="Glycos_transf_2"/>
    <property type="match status" value="1"/>
</dbReference>
<dbReference type="SMART" id="SM00028">
    <property type="entry name" value="TPR"/>
    <property type="match status" value="4"/>
</dbReference>
<dbReference type="InterPro" id="IPR019734">
    <property type="entry name" value="TPR_rpt"/>
</dbReference>
<feature type="domain" description="Glycosyltransferase 2-like" evidence="1">
    <location>
        <begin position="102"/>
        <end position="184"/>
    </location>
</feature>
<dbReference type="PANTHER" id="PTHR43630:SF2">
    <property type="entry name" value="GLYCOSYLTRANSFERASE"/>
    <property type="match status" value="1"/>
</dbReference>
<evidence type="ECO:0000259" key="1">
    <source>
        <dbReference type="Pfam" id="PF00535"/>
    </source>
</evidence>
<proteinExistence type="predicted"/>
<dbReference type="Gene3D" id="3.90.550.10">
    <property type="entry name" value="Spore Coat Polysaccharide Biosynthesis Protein SpsA, Chain A"/>
    <property type="match status" value="1"/>
</dbReference>
<keyword evidence="3" id="KW-1185">Reference proteome</keyword>
<gene>
    <name evidence="2" type="ORF">BM613_12075</name>
</gene>
<dbReference type="CDD" id="cd02511">
    <property type="entry name" value="Beta4Glucosyltransferase"/>
    <property type="match status" value="1"/>
</dbReference>
<dbReference type="SUPFAM" id="SSF48452">
    <property type="entry name" value="TPR-like"/>
    <property type="match status" value="2"/>
</dbReference>
<reference evidence="2 3" key="1">
    <citation type="submission" date="2016-11" db="EMBL/GenBank/DDBJ databases">
        <title>Comparative genomics of Acidibacillus ferroxidans species.</title>
        <authorList>
            <person name="Oliveira G."/>
            <person name="Nunes G."/>
            <person name="Oliveira R."/>
            <person name="Araujo F."/>
            <person name="Salim A."/>
            <person name="Scholte L."/>
            <person name="Morais D."/>
            <person name="Nancucheo I."/>
            <person name="Johnson D.B."/>
            <person name="Grail B."/>
            <person name="Bittencourt J."/>
            <person name="Valadares R."/>
        </authorList>
    </citation>
    <scope>NUCLEOTIDE SEQUENCE [LARGE SCALE GENOMIC DNA]</scope>
    <source>
        <strain evidence="2 3">Y002</strain>
    </source>
</reference>
<evidence type="ECO:0000313" key="2">
    <source>
        <dbReference type="EMBL" id="PWI56757.1"/>
    </source>
</evidence>
<accession>A0A2U3D657</accession>
<dbReference type="Pfam" id="PF13432">
    <property type="entry name" value="TPR_16"/>
    <property type="match status" value="1"/>
</dbReference>
<dbReference type="InterPro" id="IPR011990">
    <property type="entry name" value="TPR-like_helical_dom_sf"/>
</dbReference>
<sequence>MVTHDEVRQNLILHRYDEARNGALELVSINPLDAQGWVFLGEACLRSGNGTVARRCFDRAWLLDPEAKWVSAMQKACEDAPSGTVTDHEVEKVLAYPSKTVSALILFKNNKRTLSACLAALQRAVDEIIAVDTGSSDGSREIAEMYGAKVYDFPWIGDFSAARNFGLKYVSSDWVIAIDSDEILELGDQDNIRITAGLFHELQVPAIVRIVQMNKLGRIIVPALSQSRMFPMNKGLHWDGKIHEVITFQEFVRDRRVVRPAVRIRVFHDGYDPESVDIQSKYDRNITLLLQQLQQEPDNPSLHFFIGRESLFLKRYDVAIKHLEEAERLGQKITGYGMVPDIMRRLVQAYAESGNVKKAEQKAEEMISLFPTYPDGLFLRAEIRIRKIDQEIQKAYSEMLSAQKAANSYRGITETDSTIGTWKSEVYLADIARWLGRWDEARARYVSAISIAPELMEIRKRIDEMDRQIHLLSEATTQN</sequence>